<organism evidence="1">
    <name type="scientific">Cacopsylla melanoneura</name>
    <dbReference type="NCBI Taxonomy" id="428564"/>
    <lineage>
        <taxon>Eukaryota</taxon>
        <taxon>Metazoa</taxon>
        <taxon>Ecdysozoa</taxon>
        <taxon>Arthropoda</taxon>
        <taxon>Hexapoda</taxon>
        <taxon>Insecta</taxon>
        <taxon>Pterygota</taxon>
        <taxon>Neoptera</taxon>
        <taxon>Paraneoptera</taxon>
        <taxon>Hemiptera</taxon>
        <taxon>Sternorrhyncha</taxon>
        <taxon>Psylloidea</taxon>
        <taxon>Psyllidae</taxon>
        <taxon>Psyllinae</taxon>
        <taxon>Cacopsylla</taxon>
    </lineage>
</organism>
<sequence length="137" mass="15056">MSCRDMPGAGRVPYLTTLWPCRTSIRSICEDTSELCGWWVGLVGNRCKLNTDIMFFNLNVRGKASFKTLTLKSPITMMCSKNGIESDNNSSMPFRLCTSGGLYTTTTNNLTVRNVTWTAMYCGPGPVAYGALRATTS</sequence>
<protein>
    <submittedName>
        <fullName evidence="1">Uncharacterized protein</fullName>
    </submittedName>
</protein>
<name>A0A8D8YY72_9HEMI</name>
<dbReference type="EMBL" id="HBUF01399909">
    <property type="protein sequence ID" value="CAG6736576.1"/>
    <property type="molecule type" value="Transcribed_RNA"/>
</dbReference>
<proteinExistence type="predicted"/>
<dbReference type="AlphaFoldDB" id="A0A8D8YY72"/>
<accession>A0A8D8YY72</accession>
<reference evidence="1" key="1">
    <citation type="submission" date="2021-05" db="EMBL/GenBank/DDBJ databases">
        <authorList>
            <person name="Alioto T."/>
            <person name="Alioto T."/>
            <person name="Gomez Garrido J."/>
        </authorList>
    </citation>
    <scope>NUCLEOTIDE SEQUENCE</scope>
</reference>
<evidence type="ECO:0000313" key="1">
    <source>
        <dbReference type="EMBL" id="CAG6736576.1"/>
    </source>
</evidence>